<dbReference type="Proteomes" id="UP001295444">
    <property type="component" value="Chromosome 14"/>
</dbReference>
<organism evidence="2 3">
    <name type="scientific">Pelobates cultripes</name>
    <name type="common">Western spadefoot toad</name>
    <dbReference type="NCBI Taxonomy" id="61616"/>
    <lineage>
        <taxon>Eukaryota</taxon>
        <taxon>Metazoa</taxon>
        <taxon>Chordata</taxon>
        <taxon>Craniata</taxon>
        <taxon>Vertebrata</taxon>
        <taxon>Euteleostomi</taxon>
        <taxon>Amphibia</taxon>
        <taxon>Batrachia</taxon>
        <taxon>Anura</taxon>
        <taxon>Pelobatoidea</taxon>
        <taxon>Pelobatidae</taxon>
        <taxon>Pelobates</taxon>
    </lineage>
</organism>
<dbReference type="AlphaFoldDB" id="A0AAD1WYL8"/>
<dbReference type="EMBL" id="OW240925">
    <property type="protein sequence ID" value="CAH2329475.1"/>
    <property type="molecule type" value="Genomic_DNA"/>
</dbReference>
<reference evidence="2" key="1">
    <citation type="submission" date="2022-03" db="EMBL/GenBank/DDBJ databases">
        <authorList>
            <person name="Alioto T."/>
            <person name="Alioto T."/>
            <person name="Gomez Garrido J."/>
        </authorList>
    </citation>
    <scope>NUCLEOTIDE SEQUENCE</scope>
</reference>
<proteinExistence type="predicted"/>
<feature type="region of interest" description="Disordered" evidence="1">
    <location>
        <begin position="21"/>
        <end position="56"/>
    </location>
</feature>
<sequence length="241" mass="26320">MHPLLPIGALTSIEVSATPPWKGLRGSQYRAHPRDYVPQPAQQDQGHARRQAGRPAQAAARSWNCTAARQETAIARNASECSQTNAESLPTSDIGSSLVLHLNISCVHQMHRRVCECGVRTFNVDGYETAAKFTSTVQQGICIRGLIAINFSIRGSRNHKNKNHNLSHQQQQEISTAQSIPSIWISRFAASCSSLYHVTKQSHGLVMSPGSFYWIGTDCYRALSAELAAGSGGCFCQQKLS</sequence>
<gene>
    <name evidence="2" type="ORF">PECUL_23A037775</name>
</gene>
<name>A0AAD1WYL8_PELCU</name>
<evidence type="ECO:0000313" key="3">
    <source>
        <dbReference type="Proteomes" id="UP001295444"/>
    </source>
</evidence>
<accession>A0AAD1WYL8</accession>
<protein>
    <submittedName>
        <fullName evidence="2">Uncharacterized protein</fullName>
    </submittedName>
</protein>
<evidence type="ECO:0000256" key="1">
    <source>
        <dbReference type="SAM" id="MobiDB-lite"/>
    </source>
</evidence>
<evidence type="ECO:0000313" key="2">
    <source>
        <dbReference type="EMBL" id="CAH2329475.1"/>
    </source>
</evidence>
<keyword evidence="3" id="KW-1185">Reference proteome</keyword>